<keyword evidence="2" id="KW-1185">Reference proteome</keyword>
<organism evidence="1 2">
    <name type="scientific">Thalassobius vesicularis</name>
    <dbReference type="NCBI Taxonomy" id="1294297"/>
    <lineage>
        <taxon>Bacteria</taxon>
        <taxon>Pseudomonadati</taxon>
        <taxon>Pseudomonadota</taxon>
        <taxon>Alphaproteobacteria</taxon>
        <taxon>Rhodobacterales</taxon>
        <taxon>Roseobacteraceae</taxon>
        <taxon>Thalassovita</taxon>
    </lineage>
</organism>
<dbReference type="Proteomes" id="UP000306113">
    <property type="component" value="Unassembled WGS sequence"/>
</dbReference>
<dbReference type="OrthoDB" id="8420265at2"/>
<reference evidence="1 2" key="1">
    <citation type="submission" date="2019-04" db="EMBL/GenBank/DDBJ databases">
        <title>Draft genome sequence of Youngimonas vesicularis.</title>
        <authorList>
            <person name="Hameed A."/>
        </authorList>
    </citation>
    <scope>NUCLEOTIDE SEQUENCE [LARGE SCALE GENOMIC DNA]</scope>
    <source>
        <strain evidence="1 2">CC-AMW-E</strain>
    </source>
</reference>
<dbReference type="AlphaFoldDB" id="A0A4S3M527"/>
<evidence type="ECO:0000313" key="1">
    <source>
        <dbReference type="EMBL" id="THD71642.1"/>
    </source>
</evidence>
<dbReference type="EMBL" id="SSMD01000011">
    <property type="protein sequence ID" value="THD71642.1"/>
    <property type="molecule type" value="Genomic_DNA"/>
</dbReference>
<sequence length="458" mass="50958">MKKEVRKARGRNAKNGVLGRNRYADKLARGLIVKAKRSKRYDVPLNEIQTRALVSRYKRSTFLSGLLAEREQTWVPIHERLRTRKQAEVFVKGFCFLSNPKNTMSALKAIARAEAECLSARIHFLDDRCLDIGAWLTLAAMRGEMASVFTGGRISNSMSKVLTAVRLNRKLGFALSPQYGDEQDVWAFPYRSRRPAGTSTSETMHLDPQSKEEVGGDLCEAINQWLDACVGQQLSRTGMRFVKTIVGESLDNAERHSQRDHVNDGDWLISGFMAKREGTNGPLFRCQLAFLSVGASIAETVQDAAPEVISGMETYVQRHVGSFANHDCAEDHLRTIYALQDKVTRDQNALAEGRGGTGFRDIICLFGDLAGGEMSSSDAKIGIISGRTCLHIGYGHTEVSRPLKGQEFNIWLNEQNDATKPPDQGAVIELDDRFCGTLITLGFTFDPDYLERTVDVDN</sequence>
<accession>A0A4S3M527</accession>
<protein>
    <submittedName>
        <fullName evidence="1">Uncharacterized protein</fullName>
    </submittedName>
</protein>
<evidence type="ECO:0000313" key="2">
    <source>
        <dbReference type="Proteomes" id="UP000306113"/>
    </source>
</evidence>
<name>A0A4S3M527_9RHOB</name>
<comment type="caution">
    <text evidence="1">The sequence shown here is derived from an EMBL/GenBank/DDBJ whole genome shotgun (WGS) entry which is preliminary data.</text>
</comment>
<proteinExistence type="predicted"/>
<gene>
    <name evidence="1" type="ORF">E7681_17740</name>
</gene>